<dbReference type="PROSITE" id="PS00670">
    <property type="entry name" value="D_2_HYDROXYACID_DH_2"/>
    <property type="match status" value="1"/>
</dbReference>
<dbReference type="InterPro" id="IPR029009">
    <property type="entry name" value="ASB_dom_sf"/>
</dbReference>
<dbReference type="NCBIfam" id="TIGR01327">
    <property type="entry name" value="PGDH"/>
    <property type="match status" value="1"/>
</dbReference>
<accession>A0ABT0RZF4</accession>
<evidence type="ECO:0000256" key="3">
    <source>
        <dbReference type="ARBA" id="ARBA00023002"/>
    </source>
</evidence>
<dbReference type="EC" id="1.1.1.95" evidence="6"/>
<comment type="similarity">
    <text evidence="2 6">Belongs to the D-isomer specific 2-hydroxyacid dehydrogenase family.</text>
</comment>
<dbReference type="RefSeq" id="WP_249830477.1">
    <property type="nucleotide sequence ID" value="NZ_JAMGBE010000001.1"/>
</dbReference>
<dbReference type="InterPro" id="IPR029753">
    <property type="entry name" value="D-isomer_DH_CS"/>
</dbReference>
<dbReference type="GO" id="GO:0004617">
    <property type="term" value="F:phosphoglycerate dehydrogenase activity"/>
    <property type="evidence" value="ECO:0007669"/>
    <property type="project" value="UniProtKB-EC"/>
</dbReference>
<dbReference type="InterPro" id="IPR045626">
    <property type="entry name" value="PGDH_ASB_dom"/>
</dbReference>
<feature type="domain" description="D-3-phosphoglycerate dehydrogenase ASB" evidence="9">
    <location>
        <begin position="327"/>
        <end position="445"/>
    </location>
</feature>
<dbReference type="InterPro" id="IPR036291">
    <property type="entry name" value="NAD(P)-bd_dom_sf"/>
</dbReference>
<evidence type="ECO:0000313" key="10">
    <source>
        <dbReference type="EMBL" id="MCL6728987.1"/>
    </source>
</evidence>
<evidence type="ECO:0000259" key="7">
    <source>
        <dbReference type="Pfam" id="PF00389"/>
    </source>
</evidence>
<evidence type="ECO:0000256" key="6">
    <source>
        <dbReference type="RuleBase" id="RU363003"/>
    </source>
</evidence>
<keyword evidence="3 6" id="KW-0560">Oxidoreductase</keyword>
<dbReference type="Gene3D" id="3.30.1330.90">
    <property type="entry name" value="D-3-phosphoglycerate dehydrogenase, domain 3"/>
    <property type="match status" value="1"/>
</dbReference>
<dbReference type="Pfam" id="PF00389">
    <property type="entry name" value="2-Hacid_dh"/>
    <property type="match status" value="1"/>
</dbReference>
<evidence type="ECO:0000259" key="8">
    <source>
        <dbReference type="Pfam" id="PF02826"/>
    </source>
</evidence>
<dbReference type="PANTHER" id="PTHR42938">
    <property type="entry name" value="FORMATE DEHYDROGENASE 1"/>
    <property type="match status" value="1"/>
</dbReference>
<dbReference type="Pfam" id="PF02826">
    <property type="entry name" value="2-Hacid_dh_C"/>
    <property type="match status" value="1"/>
</dbReference>
<proteinExistence type="inferred from homology"/>
<sequence>MNNEVRVLIADKMDPRAAGIFRDRGIHVDEKPGLSPEEFAKAIGDYDGLAVRSSTRVTAAIMDAAAPRLKVIARAGIGVDTIDVPAASARGIVVMNTPFGNSITTAEHAIAMLFALAREIPQADQSTQSGKWEKNRFMGVELTGKTLGLVGCGNIGSIVADRAHGLKMKVVAYDPFLSPERAIELGVEKVELDELLSRADFITLHTPLTDQTRGILSREALASTKRGVRIVNCARGGLIDEPALKEALDSGHVAGAALDVFAEEPAKDNPLFGTPGLICTPHLGASTTEAQVNVAIQIAEQMSDFLLLGGITNAVNVPSLSAEEAPRLKPYMNLAEQLGRLVGQIAGTGIRSIDIEVEGHAAELNIKPITGAVLAGLMGTWSDTVNMVNAPFLAKDRGIGVREIRNEGEGDYHTLLAVTVGTEDQGARRVEGTIFGNRAARLVNIFGVPIEAELTGQMIYIVNDDQPGFIGALGTQLGENRINIATFNLGRRKDEREAIALIAVDDPISAEVAQQLHELPGVREVVPLSF</sequence>
<dbReference type="InterPro" id="IPR006140">
    <property type="entry name" value="D-isomer_DH_NAD-bd"/>
</dbReference>
<dbReference type="InterPro" id="IPR006139">
    <property type="entry name" value="D-isomer_2_OHA_DH_cat_dom"/>
</dbReference>
<name>A0ABT0RZF4_9SPHN</name>
<dbReference type="SUPFAM" id="SSF52283">
    <property type="entry name" value="Formate/glycerate dehydrogenase catalytic domain-like"/>
    <property type="match status" value="1"/>
</dbReference>
<dbReference type="EMBL" id="JAMGBE010000001">
    <property type="protein sequence ID" value="MCL6728987.1"/>
    <property type="molecule type" value="Genomic_DNA"/>
</dbReference>
<evidence type="ECO:0000259" key="9">
    <source>
        <dbReference type="Pfam" id="PF19304"/>
    </source>
</evidence>
<comment type="catalytic activity">
    <reaction evidence="5 6">
        <text>(2R)-3-phosphoglycerate + NAD(+) = 3-phosphooxypyruvate + NADH + H(+)</text>
        <dbReference type="Rhea" id="RHEA:12641"/>
        <dbReference type="ChEBI" id="CHEBI:15378"/>
        <dbReference type="ChEBI" id="CHEBI:18110"/>
        <dbReference type="ChEBI" id="CHEBI:57540"/>
        <dbReference type="ChEBI" id="CHEBI:57945"/>
        <dbReference type="ChEBI" id="CHEBI:58272"/>
        <dbReference type="EC" id="1.1.1.95"/>
    </reaction>
</comment>
<keyword evidence="4 6" id="KW-0520">NAD</keyword>
<keyword evidence="11" id="KW-1185">Reference proteome</keyword>
<dbReference type="InterPro" id="IPR045865">
    <property type="entry name" value="ACT-like_dom_sf"/>
</dbReference>
<feature type="domain" description="D-isomer specific 2-hydroxyacid dehydrogenase NAD-binding" evidence="8">
    <location>
        <begin position="110"/>
        <end position="284"/>
    </location>
</feature>
<evidence type="ECO:0000313" key="11">
    <source>
        <dbReference type="Proteomes" id="UP001165342"/>
    </source>
</evidence>
<dbReference type="CDD" id="cd12173">
    <property type="entry name" value="PGDH_4"/>
    <property type="match status" value="1"/>
</dbReference>
<dbReference type="SUPFAM" id="SSF143548">
    <property type="entry name" value="Serine metabolism enzymes domain"/>
    <property type="match status" value="1"/>
</dbReference>
<keyword evidence="6" id="KW-0028">Amino-acid biosynthesis</keyword>
<gene>
    <name evidence="10" type="primary">serA</name>
    <name evidence="10" type="ORF">LZ538_02820</name>
</gene>
<dbReference type="InterPro" id="IPR006236">
    <property type="entry name" value="PGDH"/>
</dbReference>
<keyword evidence="6" id="KW-0718">Serine biosynthesis</keyword>
<dbReference type="SUPFAM" id="SSF55021">
    <property type="entry name" value="ACT-like"/>
    <property type="match status" value="1"/>
</dbReference>
<dbReference type="CDD" id="cd04902">
    <property type="entry name" value="ACT_3PGDH-xct"/>
    <property type="match status" value="1"/>
</dbReference>
<reference evidence="10" key="1">
    <citation type="submission" date="2022-05" db="EMBL/GenBank/DDBJ databases">
        <authorList>
            <person name="Jo J.-H."/>
            <person name="Im W.-T."/>
        </authorList>
    </citation>
    <scope>NUCLEOTIDE SEQUENCE</scope>
    <source>
        <strain evidence="10">SE220</strain>
    </source>
</reference>
<dbReference type="Gene3D" id="3.30.70.260">
    <property type="match status" value="1"/>
</dbReference>
<comment type="caution">
    <text evidence="10">The sequence shown here is derived from an EMBL/GenBank/DDBJ whole genome shotgun (WGS) entry which is preliminary data.</text>
</comment>
<dbReference type="Proteomes" id="UP001165342">
    <property type="component" value="Unassembled WGS sequence"/>
</dbReference>
<evidence type="ECO:0000256" key="4">
    <source>
        <dbReference type="ARBA" id="ARBA00023027"/>
    </source>
</evidence>
<dbReference type="SUPFAM" id="SSF51735">
    <property type="entry name" value="NAD(P)-binding Rossmann-fold domains"/>
    <property type="match status" value="1"/>
</dbReference>
<dbReference type="Gene3D" id="3.40.50.720">
    <property type="entry name" value="NAD(P)-binding Rossmann-like Domain"/>
    <property type="match status" value="2"/>
</dbReference>
<organism evidence="10 11">
    <name type="scientific">Sphingomonas hankyongi</name>
    <dbReference type="NCBI Taxonomy" id="2908209"/>
    <lineage>
        <taxon>Bacteria</taxon>
        <taxon>Pseudomonadati</taxon>
        <taxon>Pseudomonadota</taxon>
        <taxon>Alphaproteobacteria</taxon>
        <taxon>Sphingomonadales</taxon>
        <taxon>Sphingomonadaceae</taxon>
        <taxon>Sphingomonas</taxon>
    </lineage>
</organism>
<evidence type="ECO:0000256" key="1">
    <source>
        <dbReference type="ARBA" id="ARBA00005216"/>
    </source>
</evidence>
<dbReference type="Pfam" id="PF19304">
    <property type="entry name" value="PGDH_inter"/>
    <property type="match status" value="1"/>
</dbReference>
<feature type="domain" description="D-isomer specific 2-hydroxyacid dehydrogenase catalytic" evidence="7">
    <location>
        <begin position="7"/>
        <end position="316"/>
    </location>
</feature>
<evidence type="ECO:0000256" key="2">
    <source>
        <dbReference type="ARBA" id="ARBA00005854"/>
    </source>
</evidence>
<evidence type="ECO:0000256" key="5">
    <source>
        <dbReference type="ARBA" id="ARBA00048731"/>
    </source>
</evidence>
<protein>
    <recommendedName>
        <fullName evidence="6">D-3-phosphoglycerate dehydrogenase</fullName>
        <ecNumber evidence="6">1.1.1.95</ecNumber>
    </recommendedName>
</protein>
<dbReference type="PANTHER" id="PTHR42938:SF47">
    <property type="entry name" value="HYDROXYPYRUVATE REDUCTASE"/>
    <property type="match status" value="1"/>
</dbReference>
<dbReference type="PROSITE" id="PS00671">
    <property type="entry name" value="D_2_HYDROXYACID_DH_3"/>
    <property type="match status" value="1"/>
</dbReference>
<comment type="pathway">
    <text evidence="1 6">Amino-acid biosynthesis; L-serine biosynthesis; L-serine from 3-phospho-D-glycerate: step 1/3.</text>
</comment>